<evidence type="ECO:0000313" key="2">
    <source>
        <dbReference type="Proteomes" id="UP000831859"/>
    </source>
</evidence>
<proteinExistence type="predicted"/>
<dbReference type="RefSeq" id="WP_249511774.1">
    <property type="nucleotide sequence ID" value="NZ_CP093363.1"/>
</dbReference>
<dbReference type="Proteomes" id="UP000831859">
    <property type="component" value="Plasmid p1unnamed"/>
</dbReference>
<protein>
    <submittedName>
        <fullName evidence="1">Uncharacterized protein</fullName>
    </submittedName>
</protein>
<reference evidence="1 2" key="1">
    <citation type="journal article" date="2022" name="Int. J. Syst. Evol. Microbiol.">
        <title>Apilactobacillus apisilvae sp. nov., Nicolia spurrieriana gen. nov. sp. nov., Bombilactobacillus folatiphilus sp. nov. and Bombilactobacillus thymidiniphilus sp. nov., four new lactic acid bacterial isolates from stingless bees Tetragonula carbonaria and Austroplebeia australis.</title>
        <authorList>
            <person name="Oliphant S.A."/>
            <person name="Watson-Haigh N.S."/>
            <person name="Sumby K.M."/>
            <person name="Gardner J."/>
            <person name="Groom S."/>
            <person name="Jiranek V."/>
        </authorList>
    </citation>
    <scope>NUCLEOTIDE SEQUENCE [LARGE SCALE GENOMIC DNA]</scope>
    <source>
        <strain evidence="1 2">SG5_A10</strain>
    </source>
</reference>
<sequence length="99" mass="11369">MTNLDDSLIKYENKRREQLNQKCLHGMSTEDLKLGVLNNETTILELIADMGNMNFKSVDDTKQYVVQRLAFSGEDTIDIENPLVWTFLAMNNMPVSKLD</sequence>
<evidence type="ECO:0000313" key="1">
    <source>
        <dbReference type="EMBL" id="UQS85810.1"/>
    </source>
</evidence>
<accession>A0ABY4PJJ2</accession>
<keyword evidence="1" id="KW-0614">Plasmid</keyword>
<name>A0ABY4PJJ2_9LACO</name>
<organism evidence="1 2">
    <name type="scientific">Apilactobacillus apisilvae</name>
    <dbReference type="NCBI Taxonomy" id="2923364"/>
    <lineage>
        <taxon>Bacteria</taxon>
        <taxon>Bacillati</taxon>
        <taxon>Bacillota</taxon>
        <taxon>Bacilli</taxon>
        <taxon>Lactobacillales</taxon>
        <taxon>Lactobacillaceae</taxon>
        <taxon>Apilactobacillus</taxon>
    </lineage>
</organism>
<keyword evidence="2" id="KW-1185">Reference proteome</keyword>
<geneLocation type="plasmid" evidence="1 2">
    <name>p1unnamed</name>
</geneLocation>
<gene>
    <name evidence="1" type="ORF">MOO46_07400</name>
</gene>
<dbReference type="EMBL" id="CP093363">
    <property type="protein sequence ID" value="UQS85810.1"/>
    <property type="molecule type" value="Genomic_DNA"/>
</dbReference>